<dbReference type="GO" id="GO:0031012">
    <property type="term" value="C:extracellular matrix"/>
    <property type="evidence" value="ECO:0007669"/>
    <property type="project" value="InterPro"/>
</dbReference>
<dbReference type="GO" id="GO:0030574">
    <property type="term" value="P:collagen catabolic process"/>
    <property type="evidence" value="ECO:0007669"/>
    <property type="project" value="TreeGrafter"/>
</dbReference>
<dbReference type="Pfam" id="PF01471">
    <property type="entry name" value="PG_binding_1"/>
    <property type="match status" value="1"/>
</dbReference>
<accession>A0A2G9I9P6</accession>
<feature type="binding site" evidence="7">
    <location>
        <position position="247"/>
    </location>
    <ligand>
        <name>Zn(2+)</name>
        <dbReference type="ChEBI" id="CHEBI:29105"/>
        <label>2</label>
        <note>catalytic</note>
    </ligand>
</feature>
<organism evidence="11 12">
    <name type="scientific">Handroanthus impetiginosus</name>
    <dbReference type="NCBI Taxonomy" id="429701"/>
    <lineage>
        <taxon>Eukaryota</taxon>
        <taxon>Viridiplantae</taxon>
        <taxon>Streptophyta</taxon>
        <taxon>Embryophyta</taxon>
        <taxon>Tracheophyta</taxon>
        <taxon>Spermatophyta</taxon>
        <taxon>Magnoliopsida</taxon>
        <taxon>eudicotyledons</taxon>
        <taxon>Gunneridae</taxon>
        <taxon>Pentapetalae</taxon>
        <taxon>asterids</taxon>
        <taxon>lamiids</taxon>
        <taxon>Lamiales</taxon>
        <taxon>Bignoniaceae</taxon>
        <taxon>Crescentiina</taxon>
        <taxon>Tabebuia alliance</taxon>
        <taxon>Handroanthus</taxon>
    </lineage>
</organism>
<protein>
    <submittedName>
        <fullName evidence="11">Stromelysin 1</fullName>
        <ecNumber evidence="11">3.4.24.17</ecNumber>
    </submittedName>
</protein>
<evidence type="ECO:0000259" key="10">
    <source>
        <dbReference type="SMART" id="SM00235"/>
    </source>
</evidence>
<dbReference type="STRING" id="429701.A0A2G9I9P6"/>
<keyword evidence="5 7" id="KW-0862">Zinc</keyword>
<evidence type="ECO:0000313" key="12">
    <source>
        <dbReference type="Proteomes" id="UP000231279"/>
    </source>
</evidence>
<name>A0A2G9I9P6_9LAMI</name>
<evidence type="ECO:0000256" key="7">
    <source>
        <dbReference type="PIRSR" id="PIRSR621190-2"/>
    </source>
</evidence>
<feature type="binding site" evidence="7">
    <location>
        <position position="176"/>
    </location>
    <ligand>
        <name>Zn(2+)</name>
        <dbReference type="ChEBI" id="CHEBI:29105"/>
        <label>1</label>
    </ligand>
</feature>
<feature type="binding site" evidence="7">
    <location>
        <position position="203"/>
    </location>
    <ligand>
        <name>Ca(2+)</name>
        <dbReference type="ChEBI" id="CHEBI:29108"/>
        <label>3</label>
    </ligand>
</feature>
<evidence type="ECO:0000256" key="6">
    <source>
        <dbReference type="ARBA" id="ARBA00023049"/>
    </source>
</evidence>
<evidence type="ECO:0000256" key="2">
    <source>
        <dbReference type="ARBA" id="ARBA00022670"/>
    </source>
</evidence>
<feature type="binding site" description="in inhibited form" evidence="7">
    <location>
        <position position="91"/>
    </location>
    <ligand>
        <name>Zn(2+)</name>
        <dbReference type="ChEBI" id="CHEBI:29105"/>
        <label>2</label>
        <note>catalytic</note>
    </ligand>
</feature>
<feature type="binding site" evidence="7">
    <location>
        <position position="186"/>
    </location>
    <ligand>
        <name>Ca(2+)</name>
        <dbReference type="ChEBI" id="CHEBI:29108"/>
        <label>3</label>
    </ligand>
</feature>
<keyword evidence="12" id="KW-1185">Reference proteome</keyword>
<keyword evidence="3 7" id="KW-0479">Metal-binding</keyword>
<evidence type="ECO:0000313" key="11">
    <source>
        <dbReference type="EMBL" id="PIN26473.1"/>
    </source>
</evidence>
<dbReference type="GO" id="GO:0004222">
    <property type="term" value="F:metalloendopeptidase activity"/>
    <property type="evidence" value="ECO:0007669"/>
    <property type="project" value="UniProtKB-EC"/>
</dbReference>
<keyword evidence="6" id="KW-0482">Metalloprotease</keyword>
<keyword evidence="7" id="KW-0106">Calcium</keyword>
<evidence type="ECO:0000256" key="3">
    <source>
        <dbReference type="ARBA" id="ARBA00022723"/>
    </source>
</evidence>
<keyword evidence="2" id="KW-0645">Protease</keyword>
<keyword evidence="9" id="KW-0732">Signal</keyword>
<dbReference type="EC" id="3.4.24.17" evidence="11"/>
<feature type="chain" id="PRO_5013634623" evidence="9">
    <location>
        <begin position="23"/>
        <end position="272"/>
    </location>
</feature>
<dbReference type="InterPro" id="IPR002477">
    <property type="entry name" value="Peptidoglycan-bd-like"/>
</dbReference>
<feature type="binding site" evidence="7">
    <location>
        <position position="201"/>
    </location>
    <ligand>
        <name>Zn(2+)</name>
        <dbReference type="ChEBI" id="CHEBI:29105"/>
        <label>1</label>
    </ligand>
</feature>
<dbReference type="AlphaFoldDB" id="A0A2G9I9P6"/>
<feature type="binding site" evidence="7">
    <location>
        <position position="239"/>
    </location>
    <ligand>
        <name>Zn(2+)</name>
        <dbReference type="ChEBI" id="CHEBI:29105"/>
        <label>2</label>
        <note>catalytic</note>
    </ligand>
</feature>
<sequence length="272" mass="31846">MASRVFSYIFLLFCFHPLITHSHPFESSTNILSPSKYLDYDSYSKYKKYKKENVWDNSLKLALRKYQEFYNLNVIGVLDNDTIRKMHEPRCGMPDFCNPNKRVPYHMVSHDSFFLGNRGWQKKNLSYAFDWNVREEFKMPLEHALKEWASMTPFKFYRVKNFGQANIKISFMSGDHGNGYPFRHPSGGLAHTFAPPDGRAHFDVNQYWSWTGNRYMSLMSKQLDCKSLATPLGNVGLQHSNVTNAIMYPMIYPGERKRLSRDDINGIKALYK</sequence>
<dbReference type="InterPro" id="IPR024079">
    <property type="entry name" value="MetalloPept_cat_dom_sf"/>
</dbReference>
<feature type="domain" description="Peptidase metallopeptidase" evidence="10">
    <location>
        <begin position="116"/>
        <end position="272"/>
    </location>
</feature>
<comment type="cofactor">
    <cofactor evidence="7">
        <name>Ca(2+)</name>
        <dbReference type="ChEBI" id="CHEBI:29108"/>
    </cofactor>
    <text evidence="7">Can bind about 5 Ca(2+) ions per subunit.</text>
</comment>
<comment type="caution">
    <text evidence="11">The sequence shown here is derived from an EMBL/GenBank/DDBJ whole genome shotgun (WGS) entry which is preliminary data.</text>
</comment>
<dbReference type="InterPro" id="IPR021190">
    <property type="entry name" value="Pept_M10A"/>
</dbReference>
<dbReference type="EMBL" id="NKXS01000091">
    <property type="protein sequence ID" value="PIN26473.1"/>
    <property type="molecule type" value="Genomic_DNA"/>
</dbReference>
<evidence type="ECO:0000256" key="5">
    <source>
        <dbReference type="ARBA" id="ARBA00022833"/>
    </source>
</evidence>
<comment type="similarity">
    <text evidence="1">Belongs to the peptidase M10A family. Matrix metalloproteinases (MMPs) subfamily.</text>
</comment>
<feature type="binding site" evidence="7">
    <location>
        <position position="191"/>
    </location>
    <ligand>
        <name>Zn(2+)</name>
        <dbReference type="ChEBI" id="CHEBI:29105"/>
        <label>1</label>
    </ligand>
</feature>
<feature type="signal peptide" evidence="9">
    <location>
        <begin position="1"/>
        <end position="22"/>
    </location>
</feature>
<evidence type="ECO:0000256" key="1">
    <source>
        <dbReference type="ARBA" id="ARBA00009614"/>
    </source>
</evidence>
<dbReference type="PANTHER" id="PTHR10201">
    <property type="entry name" value="MATRIX METALLOPROTEINASE"/>
    <property type="match status" value="1"/>
</dbReference>
<evidence type="ECO:0000256" key="4">
    <source>
        <dbReference type="ARBA" id="ARBA00022801"/>
    </source>
</evidence>
<evidence type="ECO:0000256" key="8">
    <source>
        <dbReference type="PIRSR" id="PIRSR621190-5"/>
    </source>
</evidence>
<gene>
    <name evidence="11" type="ORF">CDL12_00770</name>
</gene>
<dbReference type="PRINTS" id="PR00138">
    <property type="entry name" value="MATRIXIN"/>
</dbReference>
<proteinExistence type="inferred from homology"/>
<dbReference type="GO" id="GO:0008270">
    <property type="term" value="F:zinc ion binding"/>
    <property type="evidence" value="ECO:0007669"/>
    <property type="project" value="InterPro"/>
</dbReference>
<dbReference type="Proteomes" id="UP000231279">
    <property type="component" value="Unassembled WGS sequence"/>
</dbReference>
<dbReference type="GO" id="GO:0030198">
    <property type="term" value="P:extracellular matrix organization"/>
    <property type="evidence" value="ECO:0007669"/>
    <property type="project" value="TreeGrafter"/>
</dbReference>
<dbReference type="Gene3D" id="3.40.390.10">
    <property type="entry name" value="Collagenase (Catalytic Domain)"/>
    <property type="match status" value="1"/>
</dbReference>
<evidence type="ECO:0000256" key="9">
    <source>
        <dbReference type="SAM" id="SignalP"/>
    </source>
</evidence>
<dbReference type="InterPro" id="IPR036365">
    <property type="entry name" value="PGBD-like_sf"/>
</dbReference>
<feature type="short sequence motif" description="Cysteine switch" evidence="8">
    <location>
        <begin position="89"/>
        <end position="108"/>
    </location>
</feature>
<dbReference type="Pfam" id="PF00413">
    <property type="entry name" value="Peptidase_M10"/>
    <property type="match status" value="1"/>
</dbReference>
<dbReference type="SUPFAM" id="SSF55486">
    <property type="entry name" value="Metalloproteases ('zincins'), catalytic domain"/>
    <property type="match status" value="1"/>
</dbReference>
<dbReference type="PANTHER" id="PTHR10201:SF213">
    <property type="entry name" value="METALLOENDOPROTEINASE 2-MMP-LIKE"/>
    <property type="match status" value="1"/>
</dbReference>
<comment type="cofactor">
    <cofactor evidence="7">
        <name>Zn(2+)</name>
        <dbReference type="ChEBI" id="CHEBI:29105"/>
    </cofactor>
    <text evidence="7">Binds 2 Zn(2+) ions per subunit.</text>
</comment>
<reference evidence="12" key="1">
    <citation type="journal article" date="2018" name="Gigascience">
        <title>Genome assembly of the Pink Ipe (Handroanthus impetiginosus, Bignoniaceae), a highly valued, ecologically keystone Neotropical timber forest tree.</title>
        <authorList>
            <person name="Silva-Junior O.B."/>
            <person name="Grattapaglia D."/>
            <person name="Novaes E."/>
            <person name="Collevatti R.G."/>
        </authorList>
    </citation>
    <scope>NUCLEOTIDE SEQUENCE [LARGE SCALE GENOMIC DNA]</scope>
    <source>
        <strain evidence="12">cv. UFG-1</strain>
    </source>
</reference>
<dbReference type="InterPro" id="IPR001818">
    <property type="entry name" value="Pept_M10_metallopeptidase"/>
</dbReference>
<dbReference type="SMART" id="SM00235">
    <property type="entry name" value="ZnMc"/>
    <property type="match status" value="1"/>
</dbReference>
<dbReference type="OrthoDB" id="902933at2759"/>
<dbReference type="InterPro" id="IPR006026">
    <property type="entry name" value="Peptidase_Metallo"/>
</dbReference>
<dbReference type="GO" id="GO:0006508">
    <property type="term" value="P:proteolysis"/>
    <property type="evidence" value="ECO:0007669"/>
    <property type="project" value="UniProtKB-KW"/>
</dbReference>
<keyword evidence="4 11" id="KW-0378">Hydrolase</keyword>
<dbReference type="SUPFAM" id="SSF47090">
    <property type="entry name" value="PGBD-like"/>
    <property type="match status" value="1"/>
</dbReference>